<dbReference type="OrthoDB" id="3774915at2"/>
<reference evidence="1 2" key="1">
    <citation type="submission" date="2018-06" db="EMBL/GenBank/DDBJ databases">
        <title>Actinomadura craniellae sp. nov. isolated from marine sponge Craniella sp.</title>
        <authorList>
            <person name="Li L."/>
            <person name="Xu Q.H."/>
            <person name="Lin H.W."/>
            <person name="Lu Y.H."/>
        </authorList>
    </citation>
    <scope>NUCLEOTIDE SEQUENCE [LARGE SCALE GENOMIC DNA]</scope>
    <source>
        <strain evidence="1 2">LHW63021</strain>
    </source>
</reference>
<keyword evidence="2" id="KW-1185">Reference proteome</keyword>
<comment type="caution">
    <text evidence="1">The sequence shown here is derived from an EMBL/GenBank/DDBJ whole genome shotgun (WGS) entry which is preliminary data.</text>
</comment>
<accession>A0A365HAD4</accession>
<keyword evidence="1" id="KW-0808">Transferase</keyword>
<name>A0A365HAD4_9ACTN</name>
<sequence>MEGVDVAFLPEDFDVPTLVAGPSFRIRPLTVHDVVKDYDAVMSTREMLWEQFGERFGWPGVDLTLEQALIDIAWLQKEGQLRRSFTYAVLSVDEERMIGRIQILPPRQSGVDAGVLFWMRRDVTGTALADELTDFVEEWAISAWPFKTICFPGRDLSWSDWLTSRSS</sequence>
<organism evidence="1 2">
    <name type="scientific">Actinomadura craniellae</name>
    <dbReference type="NCBI Taxonomy" id="2231787"/>
    <lineage>
        <taxon>Bacteria</taxon>
        <taxon>Bacillati</taxon>
        <taxon>Actinomycetota</taxon>
        <taxon>Actinomycetes</taxon>
        <taxon>Streptosporangiales</taxon>
        <taxon>Thermomonosporaceae</taxon>
        <taxon>Actinomadura</taxon>
    </lineage>
</organism>
<dbReference type="EMBL" id="QLYX01000003">
    <property type="protein sequence ID" value="RAY15972.1"/>
    <property type="molecule type" value="Genomic_DNA"/>
</dbReference>
<dbReference type="SUPFAM" id="SSF55729">
    <property type="entry name" value="Acyl-CoA N-acyltransferases (Nat)"/>
    <property type="match status" value="1"/>
</dbReference>
<dbReference type="AlphaFoldDB" id="A0A365HAD4"/>
<dbReference type="Proteomes" id="UP000251891">
    <property type="component" value="Unassembled WGS sequence"/>
</dbReference>
<dbReference type="InterPro" id="IPR016181">
    <property type="entry name" value="Acyl_CoA_acyltransferase"/>
</dbReference>
<gene>
    <name evidence="1" type="ORF">DPM19_06735</name>
</gene>
<evidence type="ECO:0000313" key="2">
    <source>
        <dbReference type="Proteomes" id="UP000251891"/>
    </source>
</evidence>
<proteinExistence type="predicted"/>
<evidence type="ECO:0000313" key="1">
    <source>
        <dbReference type="EMBL" id="RAY15972.1"/>
    </source>
</evidence>
<dbReference type="GO" id="GO:0016740">
    <property type="term" value="F:transferase activity"/>
    <property type="evidence" value="ECO:0007669"/>
    <property type="project" value="UniProtKB-KW"/>
</dbReference>
<dbReference type="Gene3D" id="3.40.630.30">
    <property type="match status" value="1"/>
</dbReference>
<protein>
    <submittedName>
        <fullName evidence="1">GNAT family N-acetyltransferase</fullName>
    </submittedName>
</protein>